<gene>
    <name evidence="1" type="ORF">XAC3562_120001</name>
</gene>
<dbReference type="AlphaFoldDB" id="A0A0U5F8K2"/>
<dbReference type="KEGG" id="xcm:J164_00889"/>
<dbReference type="KEGG" id="xcw:J162_00889"/>
<keyword evidence="2" id="KW-1185">Reference proteome</keyword>
<evidence type="ECO:0000313" key="1">
    <source>
        <dbReference type="EMBL" id="CEG14538.1"/>
    </source>
</evidence>
<dbReference type="KEGG" id="xcn:J169_00889"/>
<comment type="caution">
    <text evidence="1">The sequence shown here is derived from an EMBL/GenBank/DDBJ whole genome shotgun (WGS) entry which is preliminary data.</text>
</comment>
<proteinExistence type="predicted"/>
<dbReference type="KEGG" id="xcu:J159_00890"/>
<dbReference type="KEGG" id="xcr:J163_00889"/>
<name>A0A0U5F8K2_XANCI</name>
<evidence type="ECO:0000313" key="2">
    <source>
        <dbReference type="Proteomes" id="UP000052230"/>
    </source>
</evidence>
<sequence>MPLSVLNTPAGTLKDQGQIIIDALDELFTRSFG</sequence>
<reference evidence="1 2" key="1">
    <citation type="submission" date="2014-09" db="EMBL/GenBank/DDBJ databases">
        <authorList>
            <person name="Regsiter A."/>
        </authorList>
    </citation>
    <scope>NUCLEOTIDE SEQUENCE [LARGE SCALE GENOMIC DNA]</scope>
</reference>
<organism evidence="1 2">
    <name type="scientific">Xanthomonas citri pv. citri</name>
    <dbReference type="NCBI Taxonomy" id="611301"/>
    <lineage>
        <taxon>Bacteria</taxon>
        <taxon>Pseudomonadati</taxon>
        <taxon>Pseudomonadota</taxon>
        <taxon>Gammaproteobacteria</taxon>
        <taxon>Lysobacterales</taxon>
        <taxon>Lysobacteraceae</taxon>
        <taxon>Xanthomonas</taxon>
    </lineage>
</organism>
<protein>
    <submittedName>
        <fullName evidence="1">Uncharacterized protein</fullName>
    </submittedName>
</protein>
<dbReference type="EMBL" id="CCXZ01000024">
    <property type="protein sequence ID" value="CEG14538.1"/>
    <property type="molecule type" value="Genomic_DNA"/>
</dbReference>
<dbReference type="Proteomes" id="UP000052230">
    <property type="component" value="Unassembled WGS sequence"/>
</dbReference>
<dbReference type="KEGG" id="xcf:J172_00884"/>
<accession>A0A0U5F8K2</accession>